<reference evidence="1 2" key="1">
    <citation type="submission" date="2017-04" db="EMBL/GenBank/DDBJ databases">
        <title>Haemophilus influenzae in COPD genome sequencing project.</title>
        <authorList>
            <person name="Murphy T.F."/>
            <person name="Kong Y."/>
            <person name="Nadendla S."/>
            <person name="Tettelin H."/>
            <person name="Pettigrew M."/>
        </authorList>
    </citation>
    <scope>NUCLEOTIDE SEQUENCE [LARGE SCALE GENOMIC DNA]</scope>
    <source>
        <strain evidence="1 2">56P127H1</strain>
    </source>
</reference>
<dbReference type="Proteomes" id="UP000238532">
    <property type="component" value="Unassembled WGS sequence"/>
</dbReference>
<name>A0A2S9RSP0_HAEIF</name>
<accession>A0A2S9RSP0</accession>
<gene>
    <name evidence="1" type="ORF">BV102_00373</name>
</gene>
<evidence type="ECO:0000313" key="1">
    <source>
        <dbReference type="EMBL" id="PRJ67578.1"/>
    </source>
</evidence>
<protein>
    <submittedName>
        <fullName evidence="1">Uncharacterized protein</fullName>
    </submittedName>
</protein>
<comment type="caution">
    <text evidence="1">The sequence shown here is derived from an EMBL/GenBank/DDBJ whole genome shotgun (WGS) entry which is preliminary data.</text>
</comment>
<organism evidence="1 2">
    <name type="scientific">Haemophilus influenzae</name>
    <dbReference type="NCBI Taxonomy" id="727"/>
    <lineage>
        <taxon>Bacteria</taxon>
        <taxon>Pseudomonadati</taxon>
        <taxon>Pseudomonadota</taxon>
        <taxon>Gammaproteobacteria</taxon>
        <taxon>Pasteurellales</taxon>
        <taxon>Pasteurellaceae</taxon>
        <taxon>Haemophilus</taxon>
    </lineage>
</organism>
<dbReference type="RefSeq" id="WP_105876546.1">
    <property type="nucleotide sequence ID" value="NZ_CP135754.1"/>
</dbReference>
<dbReference type="EMBL" id="NEBY01000022">
    <property type="protein sequence ID" value="PRJ67578.1"/>
    <property type="molecule type" value="Genomic_DNA"/>
</dbReference>
<evidence type="ECO:0000313" key="2">
    <source>
        <dbReference type="Proteomes" id="UP000238532"/>
    </source>
</evidence>
<sequence length="170" mass="20104">MGINNAFSRHLLEERLRLESNGLPTYQKGLGMNFIIRCNGNANEVMRLARDVLLKVNYQYDLYTKSKWDDVEAWKKILPIKFINGFKKVKSRFDILGFFCRKREGDWTFDNWIFLMDPIDRSWFWWGATILDEDHFLFATKVLDDPFLSGTLRWLFIGCGAIEVIEEGDF</sequence>
<dbReference type="AlphaFoldDB" id="A0A2S9RSP0"/>
<proteinExistence type="predicted"/>